<accession>A0A0A0SKS8</accession>
<dbReference type="CDD" id="cd07563">
    <property type="entry name" value="Peptidase_S41_IRBP"/>
    <property type="match status" value="1"/>
</dbReference>
<evidence type="ECO:0000259" key="1">
    <source>
        <dbReference type="SMART" id="SM00245"/>
    </source>
</evidence>
<evidence type="ECO:0000313" key="3">
    <source>
        <dbReference type="Proteomes" id="UP000030071"/>
    </source>
</evidence>
<dbReference type="GeneID" id="23446171"/>
<dbReference type="GO" id="GO:0006508">
    <property type="term" value="P:proteolysis"/>
    <property type="evidence" value="ECO:0007669"/>
    <property type="project" value="InterPro"/>
</dbReference>
<dbReference type="PANTHER" id="PTHR11261">
    <property type="entry name" value="INTERPHOTORECEPTOR RETINOID-BINDING PROTEIN"/>
    <property type="match status" value="1"/>
</dbReference>
<dbReference type="PATRIC" id="fig|1051646.9.peg.3045"/>
<dbReference type="SUPFAM" id="SSF52096">
    <property type="entry name" value="ClpP/crotonase"/>
    <property type="match status" value="1"/>
</dbReference>
<protein>
    <submittedName>
        <fullName evidence="2">Interphotoreceptor retinoid-binding protein</fullName>
    </submittedName>
</protein>
<dbReference type="InterPro" id="IPR005151">
    <property type="entry name" value="Tail-specific_protease"/>
</dbReference>
<organism evidence="2 3">
    <name type="scientific">Vibrio tubiashii ATCC 19109</name>
    <dbReference type="NCBI Taxonomy" id="1051646"/>
    <lineage>
        <taxon>Bacteria</taxon>
        <taxon>Pseudomonadati</taxon>
        <taxon>Pseudomonadota</taxon>
        <taxon>Gammaproteobacteria</taxon>
        <taxon>Vibrionales</taxon>
        <taxon>Vibrionaceae</taxon>
        <taxon>Vibrio</taxon>
        <taxon>Vibrio oreintalis group</taxon>
    </lineage>
</organism>
<dbReference type="HOGENOM" id="CLU_044498_0_0_6"/>
<dbReference type="InterPro" id="IPR029045">
    <property type="entry name" value="ClpP/crotonase-like_dom_sf"/>
</dbReference>
<proteinExistence type="predicted"/>
<evidence type="ECO:0000313" key="2">
    <source>
        <dbReference type="EMBL" id="AIW15542.1"/>
    </source>
</evidence>
<dbReference type="Gene3D" id="3.90.226.10">
    <property type="entry name" value="2-enoyl-CoA Hydratase, Chain A, domain 1"/>
    <property type="match status" value="1"/>
</dbReference>
<dbReference type="GO" id="GO:0008236">
    <property type="term" value="F:serine-type peptidase activity"/>
    <property type="evidence" value="ECO:0007669"/>
    <property type="project" value="InterPro"/>
</dbReference>
<dbReference type="STRING" id="1051646.IX91_15695"/>
<dbReference type="Gene3D" id="3.30.750.44">
    <property type="match status" value="1"/>
</dbReference>
<dbReference type="RefSeq" id="WP_004749348.1">
    <property type="nucleotide sequence ID" value="NZ_CP009355.1"/>
</dbReference>
<feature type="domain" description="Tail specific protease" evidence="1">
    <location>
        <begin position="65"/>
        <end position="269"/>
    </location>
</feature>
<dbReference type="EMBL" id="CP009355">
    <property type="protein sequence ID" value="AIW15542.1"/>
    <property type="molecule type" value="Genomic_DNA"/>
</dbReference>
<dbReference type="Proteomes" id="UP000030071">
    <property type="component" value="Chromosome 2"/>
</dbReference>
<gene>
    <name evidence="2" type="ORF">IX91_15695</name>
</gene>
<keyword evidence="2" id="KW-0675">Receptor</keyword>
<reference evidence="2 3" key="1">
    <citation type="submission" date="2014-08" db="EMBL/GenBank/DDBJ databases">
        <title>First Complete Genome Sequence of the Shellfish Pathogen Vibrio tubiashii.</title>
        <authorList>
            <person name="Richards G.P."/>
            <person name="Needleman D.S."/>
            <person name="Watson M.A."/>
            <person name="Bono J.L."/>
        </authorList>
    </citation>
    <scope>NUCLEOTIDE SEQUENCE [LARGE SCALE GENOMIC DNA]</scope>
    <source>
        <strain evidence="2 3">ATCC 19109</strain>
    </source>
</reference>
<dbReference type="PANTHER" id="PTHR11261:SF3">
    <property type="entry name" value="RETINOL-BINDING PROTEIN 3"/>
    <property type="match status" value="1"/>
</dbReference>
<name>A0A0A0SKS8_9VIBR</name>
<dbReference type="AlphaFoldDB" id="A0A0A0SKS8"/>
<sequence length="295" mass="33335">MNDTEKQEIVDSLGRLLEEHYVLPMVGKELNLMLQQNYYRGRYHDEALIEDFIEQLTQDVFALCKDKHFKIITNDSIVPPEQRFRSSNFGFERLVFITSEVAYLKLSRFCAPSFASQIAHETMSKMAGIEHLIIDVRNNGGGHPDMVKLITSYFFDSNKSILLNTIRWRDDPCLEEFWTDTDTSSYPELNLYVLTSNETLSAAEEFCYNLQCLERALLIGETTGGAAHPCRLFDLTLGLSVAIPVGEAISPISNRNWEQCGVIPDIAVNADDALKVVLEKLGLKENADIGLLNES</sequence>
<dbReference type="SMART" id="SM00245">
    <property type="entry name" value="TSPc"/>
    <property type="match status" value="1"/>
</dbReference>
<dbReference type="KEGG" id="vtu:IX91_15695"/>
<dbReference type="Pfam" id="PF03572">
    <property type="entry name" value="Peptidase_S41"/>
    <property type="match status" value="1"/>
</dbReference>